<feature type="chain" id="PRO_5002042446" description="DUF4283 domain-containing protein" evidence="1">
    <location>
        <begin position="26"/>
        <end position="89"/>
    </location>
</feature>
<reference evidence="2" key="2">
    <citation type="journal article" date="2015" name="Data Brief">
        <title>Shoot transcriptome of the giant reed, Arundo donax.</title>
        <authorList>
            <person name="Barrero R.A."/>
            <person name="Guerrero F.D."/>
            <person name="Moolhuijzen P."/>
            <person name="Goolsby J.A."/>
            <person name="Tidwell J."/>
            <person name="Bellgard S.E."/>
            <person name="Bellgard M.I."/>
        </authorList>
    </citation>
    <scope>NUCLEOTIDE SEQUENCE</scope>
    <source>
        <tissue evidence="2">Shoot tissue taken approximately 20 cm above the soil surface</tissue>
    </source>
</reference>
<evidence type="ECO:0008006" key="3">
    <source>
        <dbReference type="Google" id="ProtNLM"/>
    </source>
</evidence>
<accession>A0A0A8ZS86</accession>
<proteinExistence type="predicted"/>
<feature type="signal peptide" evidence="1">
    <location>
        <begin position="1"/>
        <end position="25"/>
    </location>
</feature>
<evidence type="ECO:0000313" key="2">
    <source>
        <dbReference type="EMBL" id="JAD37692.1"/>
    </source>
</evidence>
<reference evidence="2" key="1">
    <citation type="submission" date="2014-09" db="EMBL/GenBank/DDBJ databases">
        <authorList>
            <person name="Magalhaes I.L.F."/>
            <person name="Oliveira U."/>
            <person name="Santos F.R."/>
            <person name="Vidigal T.H.D.A."/>
            <person name="Brescovit A.D."/>
            <person name="Santos A.J."/>
        </authorList>
    </citation>
    <scope>NUCLEOTIDE SEQUENCE</scope>
    <source>
        <tissue evidence="2">Shoot tissue taken approximately 20 cm above the soil surface</tissue>
    </source>
</reference>
<keyword evidence="1" id="KW-0732">Signal</keyword>
<name>A0A0A8ZS86_ARUDO</name>
<evidence type="ECO:0000256" key="1">
    <source>
        <dbReference type="SAM" id="SignalP"/>
    </source>
</evidence>
<dbReference type="EMBL" id="GBRH01260203">
    <property type="protein sequence ID" value="JAD37692.1"/>
    <property type="molecule type" value="Transcribed_RNA"/>
</dbReference>
<sequence length="89" mass="10212">MGRLQSVWIKIRGLPLHLVRWYVLAQVVSNMKKLKDIDLKASRNARFTYTRLLMSCICPQHLPKSVKVEVDNCIYEVLVEVELGGSGQK</sequence>
<dbReference type="AlphaFoldDB" id="A0A0A8ZS86"/>
<protein>
    <recommendedName>
        <fullName evidence="3">DUF4283 domain-containing protein</fullName>
    </recommendedName>
</protein>
<organism evidence="2">
    <name type="scientific">Arundo donax</name>
    <name type="common">Giant reed</name>
    <name type="synonym">Donax arundinaceus</name>
    <dbReference type="NCBI Taxonomy" id="35708"/>
    <lineage>
        <taxon>Eukaryota</taxon>
        <taxon>Viridiplantae</taxon>
        <taxon>Streptophyta</taxon>
        <taxon>Embryophyta</taxon>
        <taxon>Tracheophyta</taxon>
        <taxon>Spermatophyta</taxon>
        <taxon>Magnoliopsida</taxon>
        <taxon>Liliopsida</taxon>
        <taxon>Poales</taxon>
        <taxon>Poaceae</taxon>
        <taxon>PACMAD clade</taxon>
        <taxon>Arundinoideae</taxon>
        <taxon>Arundineae</taxon>
        <taxon>Arundo</taxon>
    </lineage>
</organism>